<proteinExistence type="predicted"/>
<evidence type="ECO:0000313" key="3">
    <source>
        <dbReference type="Proteomes" id="UP001497623"/>
    </source>
</evidence>
<dbReference type="PANTHER" id="PTHR10170:SF10">
    <property type="entry name" value="HUNTINGTIN"/>
    <property type="match status" value="1"/>
</dbReference>
<dbReference type="AlphaFoldDB" id="A0AAV2S7I4"/>
<dbReference type="InterPro" id="IPR028426">
    <property type="entry name" value="Huntingtin_fam"/>
</dbReference>
<comment type="caution">
    <text evidence="2">The sequence shown here is derived from an EMBL/GenBank/DDBJ whole genome shotgun (WGS) entry which is preliminary data.</text>
</comment>
<evidence type="ECO:0008006" key="4">
    <source>
        <dbReference type="Google" id="ProtNLM"/>
    </source>
</evidence>
<dbReference type="EMBL" id="CAXKWB010045736">
    <property type="protein sequence ID" value="CAL4162698.1"/>
    <property type="molecule type" value="Genomic_DNA"/>
</dbReference>
<dbReference type="PANTHER" id="PTHR10170">
    <property type="entry name" value="HUNTINGTON DISEASE PROTEIN"/>
    <property type="match status" value="1"/>
</dbReference>
<organism evidence="2 3">
    <name type="scientific">Meganyctiphanes norvegica</name>
    <name type="common">Northern krill</name>
    <name type="synonym">Thysanopoda norvegica</name>
    <dbReference type="NCBI Taxonomy" id="48144"/>
    <lineage>
        <taxon>Eukaryota</taxon>
        <taxon>Metazoa</taxon>
        <taxon>Ecdysozoa</taxon>
        <taxon>Arthropoda</taxon>
        <taxon>Crustacea</taxon>
        <taxon>Multicrustacea</taxon>
        <taxon>Malacostraca</taxon>
        <taxon>Eumalacostraca</taxon>
        <taxon>Eucarida</taxon>
        <taxon>Euphausiacea</taxon>
        <taxon>Euphausiidae</taxon>
        <taxon>Meganyctiphanes</taxon>
    </lineage>
</organism>
<name>A0AAV2S7I4_MEGNR</name>
<feature type="non-terminal residue" evidence="2">
    <location>
        <position position="653"/>
    </location>
</feature>
<dbReference type="InterPro" id="IPR048411">
    <property type="entry name" value="Htt_N_HEAT_rpt-1"/>
</dbReference>
<dbReference type="GO" id="GO:0005737">
    <property type="term" value="C:cytoplasm"/>
    <property type="evidence" value="ECO:0007669"/>
    <property type="project" value="TreeGrafter"/>
</dbReference>
<evidence type="ECO:0000313" key="2">
    <source>
        <dbReference type="EMBL" id="CAL4162698.1"/>
    </source>
</evidence>
<dbReference type="Proteomes" id="UP001497623">
    <property type="component" value="Unassembled WGS sequence"/>
</dbReference>
<evidence type="ECO:0000256" key="1">
    <source>
        <dbReference type="SAM" id="MobiDB-lite"/>
    </source>
</evidence>
<dbReference type="Pfam" id="PF20926">
    <property type="entry name" value="Htt_N-HEAT_1"/>
    <property type="match status" value="1"/>
</dbReference>
<dbReference type="InterPro" id="IPR016024">
    <property type="entry name" value="ARM-type_fold"/>
</dbReference>
<dbReference type="InterPro" id="IPR011989">
    <property type="entry name" value="ARM-like"/>
</dbReference>
<dbReference type="SUPFAM" id="SSF48371">
    <property type="entry name" value="ARM repeat"/>
    <property type="match status" value="1"/>
</dbReference>
<gene>
    <name evidence="2" type="ORF">MNOR_LOCUS32861</name>
</gene>
<dbReference type="Gene3D" id="1.25.10.10">
    <property type="entry name" value="Leucine-rich Repeat Variant"/>
    <property type="match status" value="1"/>
</dbReference>
<protein>
    <recommendedName>
        <fullName evidence="4">Huntingtin</fullName>
    </recommendedName>
</protein>
<keyword evidence="3" id="KW-1185">Reference proteome</keyword>
<feature type="compositionally biased region" description="Basic and acidic residues" evidence="1">
    <location>
        <begin position="393"/>
        <end position="407"/>
    </location>
</feature>
<sequence>MASLASSLSQQGQGLLSKKELVLNSRDKVVHCSVISEALIGAKSGDIQKLLSVGIETLLLLTADPDQDVQMNANEALNRVIRGLSETQLGKIQVELYKEIKKNGNVKSLRAALTRFAALCHHIRPQKCRAYVQNLLPYLTRMAKRPEELLLETLANSLDKIMPTLGHFTNDNEIRNLLKAFLPNMSSPSSAVRRSAVSSLLVLCLHSRKPHMFHGWLLNTLLQIIVPIYDQNSTTQVLGCLMCLRSLIPHISELCAPHPGTEVTFSSPAGTQQQQPQTDYTVSYDQIIQVYEICIHYSAHSDHNIVTASLEALQMLLSHLPAALLMALSLPEGITRSRIMADQRSSKLSSRAESTLSIAPSLFEEDNILDAEGHSKVELESLGSIIGSPGETASRDGTEEGEAREGEGGPTEGNCSPEDGVDSGGQLEEVRQEEDDKGGGSQTPGECVESTEGEELPEGLQDNVCAMYSSIEIGKITDEALLFGRSEICLNSEHQNERRKRLNSVAVQVSQQSLEEKLLEKVGGNIGSFYDEDVAVKYLVRYLASSFLLSGHCGSLIPDRTVRVSVKVLALNCLGLALTIMPQLLGDPLYINVDGDTELVQHIDDVLRYHAHSDPQLSATVGTVVGQYIRASLIHGRGHYQDPLRPSLALASL</sequence>
<reference evidence="2 3" key="1">
    <citation type="submission" date="2024-05" db="EMBL/GenBank/DDBJ databases">
        <authorList>
            <person name="Wallberg A."/>
        </authorList>
    </citation>
    <scope>NUCLEOTIDE SEQUENCE [LARGE SCALE GENOMIC DNA]</scope>
</reference>
<feature type="region of interest" description="Disordered" evidence="1">
    <location>
        <begin position="381"/>
        <end position="459"/>
    </location>
</feature>
<accession>A0AAV2S7I4</accession>